<evidence type="ECO:0000256" key="12">
    <source>
        <dbReference type="ARBA" id="ARBA00023221"/>
    </source>
</evidence>
<dbReference type="Proteomes" id="UP001152320">
    <property type="component" value="Chromosome 3"/>
</dbReference>
<comment type="similarity">
    <text evidence="2">Belongs to the ERG28 family.</text>
</comment>
<comment type="caution">
    <text evidence="14">The sequence shown here is derived from an EMBL/GenBank/DDBJ whole genome shotgun (WGS) entry which is preliminary data.</text>
</comment>
<keyword evidence="11" id="KW-1207">Sterol metabolism</keyword>
<dbReference type="InterPro" id="IPR005352">
    <property type="entry name" value="Erg28"/>
</dbReference>
<name>A0A9Q1CHE1_HOLLE</name>
<evidence type="ECO:0000256" key="5">
    <source>
        <dbReference type="ARBA" id="ARBA00022824"/>
    </source>
</evidence>
<evidence type="ECO:0000256" key="8">
    <source>
        <dbReference type="ARBA" id="ARBA00023011"/>
    </source>
</evidence>
<keyword evidence="15" id="KW-1185">Reference proteome</keyword>
<keyword evidence="9" id="KW-0443">Lipid metabolism</keyword>
<evidence type="ECO:0000256" key="1">
    <source>
        <dbReference type="ARBA" id="ARBA00004477"/>
    </source>
</evidence>
<dbReference type="PANTHER" id="PTHR15451:SF19">
    <property type="entry name" value="ERGOSTEROL BIOSYNTHETIC PROTEIN 28 HOMOLOG"/>
    <property type="match status" value="1"/>
</dbReference>
<keyword evidence="3" id="KW-0444">Lipid biosynthesis</keyword>
<feature type="transmembrane region" description="Helical" evidence="13">
    <location>
        <begin position="116"/>
        <end position="137"/>
    </location>
</feature>
<evidence type="ECO:0000256" key="13">
    <source>
        <dbReference type="SAM" id="Phobius"/>
    </source>
</evidence>
<evidence type="ECO:0000256" key="11">
    <source>
        <dbReference type="ARBA" id="ARBA00023166"/>
    </source>
</evidence>
<evidence type="ECO:0000256" key="9">
    <source>
        <dbReference type="ARBA" id="ARBA00023098"/>
    </source>
</evidence>
<evidence type="ECO:0000256" key="2">
    <source>
        <dbReference type="ARBA" id="ARBA00005377"/>
    </source>
</evidence>
<sequence>MQVKIVVFTFSTMKKFERILRTWLTMTAFMSLASAVQCFVESTLIIQTMYSQPTDHVNALIGRMFGTWTILSGVVRLMCAMFIHNRPVYDLTLFSFILVWLHFLSELFIFKTTEPSFGVASPMIISGISIVLMILGYKFVSSPSEETATTKRTAIQDNKKTK</sequence>
<gene>
    <name evidence="14" type="ORF">HOLleu_07456</name>
</gene>
<accession>A0A9Q1CHE1</accession>
<evidence type="ECO:0000256" key="10">
    <source>
        <dbReference type="ARBA" id="ARBA00023136"/>
    </source>
</evidence>
<dbReference type="PANTHER" id="PTHR15451">
    <property type="entry name" value="ERGOSTEROL BIOSYNTHETIC PROTEIN 28-RELATED"/>
    <property type="match status" value="1"/>
</dbReference>
<keyword evidence="7 13" id="KW-1133">Transmembrane helix</keyword>
<dbReference type="Pfam" id="PF03694">
    <property type="entry name" value="Erg28"/>
    <property type="match status" value="1"/>
</dbReference>
<dbReference type="OrthoDB" id="6485510at2759"/>
<dbReference type="GO" id="GO:0016126">
    <property type="term" value="P:sterol biosynthetic process"/>
    <property type="evidence" value="ECO:0007669"/>
    <property type="project" value="UniProtKB-KW"/>
</dbReference>
<keyword evidence="12" id="KW-0753">Steroid metabolism</keyword>
<keyword evidence="10 13" id="KW-0472">Membrane</keyword>
<dbReference type="GO" id="GO:0030674">
    <property type="term" value="F:protein-macromolecule adaptor activity"/>
    <property type="evidence" value="ECO:0007669"/>
    <property type="project" value="TreeGrafter"/>
</dbReference>
<evidence type="ECO:0000256" key="3">
    <source>
        <dbReference type="ARBA" id="ARBA00022516"/>
    </source>
</evidence>
<comment type="subcellular location">
    <subcellularLocation>
        <location evidence="1">Endoplasmic reticulum membrane</location>
        <topology evidence="1">Multi-pass membrane protein</topology>
    </subcellularLocation>
</comment>
<organism evidence="14 15">
    <name type="scientific">Holothuria leucospilota</name>
    <name type="common">Black long sea cucumber</name>
    <name type="synonym">Mertensiothuria leucospilota</name>
    <dbReference type="NCBI Taxonomy" id="206669"/>
    <lineage>
        <taxon>Eukaryota</taxon>
        <taxon>Metazoa</taxon>
        <taxon>Echinodermata</taxon>
        <taxon>Eleutherozoa</taxon>
        <taxon>Echinozoa</taxon>
        <taxon>Holothuroidea</taxon>
        <taxon>Aspidochirotacea</taxon>
        <taxon>Aspidochirotida</taxon>
        <taxon>Holothuriidae</taxon>
        <taxon>Holothuria</taxon>
    </lineage>
</organism>
<keyword evidence="4 13" id="KW-0812">Transmembrane</keyword>
<keyword evidence="8" id="KW-0756">Sterol biosynthesis</keyword>
<proteinExistence type="inferred from homology"/>
<evidence type="ECO:0000313" key="14">
    <source>
        <dbReference type="EMBL" id="KAJ8044664.1"/>
    </source>
</evidence>
<evidence type="ECO:0000256" key="6">
    <source>
        <dbReference type="ARBA" id="ARBA00022955"/>
    </source>
</evidence>
<dbReference type="GO" id="GO:0005789">
    <property type="term" value="C:endoplasmic reticulum membrane"/>
    <property type="evidence" value="ECO:0007669"/>
    <property type="project" value="UniProtKB-SubCell"/>
</dbReference>
<feature type="transmembrane region" description="Helical" evidence="13">
    <location>
        <begin position="91"/>
        <end position="110"/>
    </location>
</feature>
<reference evidence="14" key="1">
    <citation type="submission" date="2021-10" db="EMBL/GenBank/DDBJ databases">
        <title>Tropical sea cucumber genome reveals ecological adaptation and Cuvierian tubules defense mechanism.</title>
        <authorList>
            <person name="Chen T."/>
        </authorList>
    </citation>
    <scope>NUCLEOTIDE SEQUENCE</scope>
    <source>
        <strain evidence="14">Nanhai2018</strain>
        <tissue evidence="14">Muscle</tissue>
    </source>
</reference>
<feature type="transmembrane region" description="Helical" evidence="13">
    <location>
        <begin position="20"/>
        <end position="40"/>
    </location>
</feature>
<evidence type="ECO:0000313" key="15">
    <source>
        <dbReference type="Proteomes" id="UP001152320"/>
    </source>
</evidence>
<evidence type="ECO:0000256" key="4">
    <source>
        <dbReference type="ARBA" id="ARBA00022692"/>
    </source>
</evidence>
<dbReference type="EMBL" id="JAIZAY010000003">
    <property type="protein sequence ID" value="KAJ8044664.1"/>
    <property type="molecule type" value="Genomic_DNA"/>
</dbReference>
<keyword evidence="5" id="KW-0256">Endoplasmic reticulum</keyword>
<protein>
    <submittedName>
        <fullName evidence="14">Ergosterol biosynthetic protein 28</fullName>
    </submittedName>
</protein>
<dbReference type="AlphaFoldDB" id="A0A9Q1CHE1"/>
<feature type="transmembrane region" description="Helical" evidence="13">
    <location>
        <begin position="60"/>
        <end position="79"/>
    </location>
</feature>
<keyword evidence="6" id="KW-0752">Steroid biosynthesis</keyword>
<evidence type="ECO:0000256" key="7">
    <source>
        <dbReference type="ARBA" id="ARBA00022989"/>
    </source>
</evidence>